<dbReference type="PANTHER" id="PTHR42711">
    <property type="entry name" value="ABC TRANSPORTER ATP-BINDING PROTEIN"/>
    <property type="match status" value="1"/>
</dbReference>
<evidence type="ECO:0000313" key="8">
    <source>
        <dbReference type="EMBL" id="GAA3881071.1"/>
    </source>
</evidence>
<dbReference type="InterPro" id="IPR050763">
    <property type="entry name" value="ABC_transporter_ATP-binding"/>
</dbReference>
<keyword evidence="2" id="KW-0813">Transport</keyword>
<accession>A0ABP7KNG2</accession>
<dbReference type="InterPro" id="IPR003593">
    <property type="entry name" value="AAA+_ATPase"/>
</dbReference>
<keyword evidence="9" id="KW-1185">Reference proteome</keyword>
<name>A0ABP7KNG2_9MICO</name>
<dbReference type="PANTHER" id="PTHR42711:SF17">
    <property type="entry name" value="ABC TRANSPORTER ATP-BINDING PROTEIN"/>
    <property type="match status" value="1"/>
</dbReference>
<keyword evidence="3" id="KW-0547">Nucleotide-binding</keyword>
<evidence type="ECO:0000259" key="7">
    <source>
        <dbReference type="PROSITE" id="PS50893"/>
    </source>
</evidence>
<keyword evidence="4" id="KW-0067">ATP-binding</keyword>
<comment type="subcellular location">
    <subcellularLocation>
        <location evidence="1">Cell membrane</location>
        <topology evidence="1">Peripheral membrane protein</topology>
    </subcellularLocation>
</comment>
<dbReference type="SUPFAM" id="SSF52540">
    <property type="entry name" value="P-loop containing nucleoside triphosphate hydrolases"/>
    <property type="match status" value="1"/>
</dbReference>
<evidence type="ECO:0000256" key="6">
    <source>
        <dbReference type="SAM" id="MobiDB-lite"/>
    </source>
</evidence>
<feature type="compositionally biased region" description="Low complexity" evidence="6">
    <location>
        <begin position="296"/>
        <end position="320"/>
    </location>
</feature>
<evidence type="ECO:0000313" key="9">
    <source>
        <dbReference type="Proteomes" id="UP001501803"/>
    </source>
</evidence>
<organism evidence="8 9">
    <name type="scientific">Leifsonia kafniensis</name>
    <dbReference type="NCBI Taxonomy" id="475957"/>
    <lineage>
        <taxon>Bacteria</taxon>
        <taxon>Bacillati</taxon>
        <taxon>Actinomycetota</taxon>
        <taxon>Actinomycetes</taxon>
        <taxon>Micrococcales</taxon>
        <taxon>Microbacteriaceae</taxon>
        <taxon>Leifsonia</taxon>
    </lineage>
</organism>
<dbReference type="Gene3D" id="3.40.50.300">
    <property type="entry name" value="P-loop containing nucleotide triphosphate hydrolases"/>
    <property type="match status" value="1"/>
</dbReference>
<dbReference type="InterPro" id="IPR017871">
    <property type="entry name" value="ABC_transporter-like_CS"/>
</dbReference>
<protein>
    <recommendedName>
        <fullName evidence="7">ABC transporter domain-containing protein</fullName>
    </recommendedName>
</protein>
<evidence type="ECO:0000256" key="2">
    <source>
        <dbReference type="ARBA" id="ARBA00022448"/>
    </source>
</evidence>
<dbReference type="EMBL" id="BAABCN010000007">
    <property type="protein sequence ID" value="GAA3881071.1"/>
    <property type="molecule type" value="Genomic_DNA"/>
</dbReference>
<feature type="region of interest" description="Disordered" evidence="6">
    <location>
        <begin position="296"/>
        <end position="332"/>
    </location>
</feature>
<evidence type="ECO:0000256" key="4">
    <source>
        <dbReference type="ARBA" id="ARBA00022840"/>
    </source>
</evidence>
<feature type="domain" description="ABC transporter" evidence="7">
    <location>
        <begin position="13"/>
        <end position="238"/>
    </location>
</feature>
<dbReference type="CDD" id="cd03230">
    <property type="entry name" value="ABC_DR_subfamily_A"/>
    <property type="match status" value="1"/>
</dbReference>
<feature type="compositionally biased region" description="Basic and acidic residues" evidence="6">
    <location>
        <begin position="357"/>
        <end position="366"/>
    </location>
</feature>
<dbReference type="SMART" id="SM00382">
    <property type="entry name" value="AAA"/>
    <property type="match status" value="1"/>
</dbReference>
<evidence type="ECO:0000256" key="3">
    <source>
        <dbReference type="ARBA" id="ARBA00022741"/>
    </source>
</evidence>
<comment type="caution">
    <text evidence="8">The sequence shown here is derived from an EMBL/GenBank/DDBJ whole genome shotgun (WGS) entry which is preliminary data.</text>
</comment>
<reference evidence="9" key="1">
    <citation type="journal article" date="2019" name="Int. J. Syst. Evol. Microbiol.">
        <title>The Global Catalogue of Microorganisms (GCM) 10K type strain sequencing project: providing services to taxonomists for standard genome sequencing and annotation.</title>
        <authorList>
            <consortium name="The Broad Institute Genomics Platform"/>
            <consortium name="The Broad Institute Genome Sequencing Center for Infectious Disease"/>
            <person name="Wu L."/>
            <person name="Ma J."/>
        </authorList>
    </citation>
    <scope>NUCLEOTIDE SEQUENCE [LARGE SCALE GENOMIC DNA]</scope>
    <source>
        <strain evidence="9">JCM 17021</strain>
    </source>
</reference>
<dbReference type="PROSITE" id="PS50893">
    <property type="entry name" value="ABC_TRANSPORTER_2"/>
    <property type="match status" value="1"/>
</dbReference>
<feature type="region of interest" description="Disordered" evidence="6">
    <location>
        <begin position="345"/>
        <end position="391"/>
    </location>
</feature>
<dbReference type="InterPro" id="IPR027417">
    <property type="entry name" value="P-loop_NTPase"/>
</dbReference>
<sequence>MPLNRVNQNEPVVHVRDLQKRYGDVDAVRGISFDIRAGETFALLGPNGAGKSTTIEILEGYRDRSAGEVSVLGIDPRHGNRSWKSRLGIVLQSTGESGNVTVTEQLSHFAGFYPHPRSVTEVIEAVGLGSKAKTRISKLSGGQRRRVDVALGIIGRPELLFLDEPTTGFDPEARHQFWDLIRSLKAEGTTILLTTHYLDEAAQLGDRAGVIAGGRLIDLGGIDEIGGAAARIPFVRWLDATGTRQERRTEHPGRVVAELVAALGGEPAELEVVRPSLEDVYLDLVRTADAADAAAEQATQATQAAAHAAGPSAGAAPQPGRVNTGRVNTGRVNTGRVNASQVNTNFTAADRATTDIPRTDRARDSATDFDADADAYTNTDADTDTSTEIRA</sequence>
<keyword evidence="5" id="KW-0046">Antibiotic resistance</keyword>
<dbReference type="Pfam" id="PF00005">
    <property type="entry name" value="ABC_tran"/>
    <property type="match status" value="1"/>
</dbReference>
<gene>
    <name evidence="8" type="ORF">GCM10022381_24150</name>
</gene>
<proteinExistence type="predicted"/>
<evidence type="ECO:0000256" key="5">
    <source>
        <dbReference type="ARBA" id="ARBA00023251"/>
    </source>
</evidence>
<dbReference type="InterPro" id="IPR003439">
    <property type="entry name" value="ABC_transporter-like_ATP-bd"/>
</dbReference>
<dbReference type="Proteomes" id="UP001501803">
    <property type="component" value="Unassembled WGS sequence"/>
</dbReference>
<evidence type="ECO:0000256" key="1">
    <source>
        <dbReference type="ARBA" id="ARBA00004202"/>
    </source>
</evidence>
<dbReference type="PROSITE" id="PS00211">
    <property type="entry name" value="ABC_TRANSPORTER_1"/>
    <property type="match status" value="1"/>
</dbReference>